<dbReference type="Proteomes" id="UP000887576">
    <property type="component" value="Unplaced"/>
</dbReference>
<evidence type="ECO:0000313" key="1">
    <source>
        <dbReference type="Proteomes" id="UP000887576"/>
    </source>
</evidence>
<sequence length="245" mass="27547">MFIKCLILFIPFLNFAKGLNFTLAGKCSCPMKVEPVCGSVGDSHHTFMNQCVLNCTKESKSDVHHLYDGVCCKLSPQCEPFDSPVCDQNGKVYETRCLFEHARCINLKQKNIHLKINMNFPTCRCVKQCTSKKEPVCDINGNTHPNLCSFMNAKCIAKMTQDRDLEIDYLGECCRNLCTNDHGTLPICDSENKTHQNLCSFLKYRCEIDKRFGKKMDIGFKSFGVCPVLPGTGFSAPNINTNIIS</sequence>
<proteinExistence type="predicted"/>
<evidence type="ECO:0000313" key="2">
    <source>
        <dbReference type="WBParaSite" id="JU765_v2.g19282.t1"/>
    </source>
</evidence>
<organism evidence="1 2">
    <name type="scientific">Panagrolaimus sp. JU765</name>
    <dbReference type="NCBI Taxonomy" id="591449"/>
    <lineage>
        <taxon>Eukaryota</taxon>
        <taxon>Metazoa</taxon>
        <taxon>Ecdysozoa</taxon>
        <taxon>Nematoda</taxon>
        <taxon>Chromadorea</taxon>
        <taxon>Rhabditida</taxon>
        <taxon>Tylenchina</taxon>
        <taxon>Panagrolaimomorpha</taxon>
        <taxon>Panagrolaimoidea</taxon>
        <taxon>Panagrolaimidae</taxon>
        <taxon>Panagrolaimus</taxon>
    </lineage>
</organism>
<accession>A0AC34QTC5</accession>
<protein>
    <submittedName>
        <fullName evidence="2">Kazal-like domain-containing protein</fullName>
    </submittedName>
</protein>
<name>A0AC34QTC5_9BILA</name>
<dbReference type="WBParaSite" id="JU765_v2.g19282.t1">
    <property type="protein sequence ID" value="JU765_v2.g19282.t1"/>
    <property type="gene ID" value="JU765_v2.g19282"/>
</dbReference>
<reference evidence="2" key="1">
    <citation type="submission" date="2022-11" db="UniProtKB">
        <authorList>
            <consortium name="WormBaseParasite"/>
        </authorList>
    </citation>
    <scope>IDENTIFICATION</scope>
</reference>